<dbReference type="InterPro" id="IPR007492">
    <property type="entry name" value="LytTR_DNA-bd_dom"/>
</dbReference>
<dbReference type="SMART" id="SM00448">
    <property type="entry name" value="REC"/>
    <property type="match status" value="1"/>
</dbReference>
<sequence length="251" mass="28873">MIKAIIVDDERFNIRNLQSLLNSQHSEIEVAGTATSPSQARGLILDLKPDVVFLDIQMRGMNGFELLKSLDERSFEVIFVTAYDEYGIMAIKFSALDYLLKPISIIELNKAVDKIKDRISTKKQNLRLENLLYLLDNQDRDENEKIALPTLKETYLIPVKNIVRCESSNNYTTFFLVDGVSHLISKPMYEYEELLSPYGFIRCHQSHLVNKKHIVSILNEDSGYLIMEYTGSKVPISKQKKSIVKSFFKIQ</sequence>
<dbReference type="PANTHER" id="PTHR37299:SF1">
    <property type="entry name" value="STAGE 0 SPORULATION PROTEIN A HOMOLOG"/>
    <property type="match status" value="1"/>
</dbReference>
<keyword evidence="5" id="KW-1185">Reference proteome</keyword>
<feature type="domain" description="HTH LytTR-type" evidence="3">
    <location>
        <begin position="146"/>
        <end position="250"/>
    </location>
</feature>
<feature type="domain" description="Response regulatory" evidence="2">
    <location>
        <begin position="3"/>
        <end position="116"/>
    </location>
</feature>
<dbReference type="InterPro" id="IPR011006">
    <property type="entry name" value="CheY-like_superfamily"/>
</dbReference>
<evidence type="ECO:0000259" key="2">
    <source>
        <dbReference type="PROSITE" id="PS50110"/>
    </source>
</evidence>
<dbReference type="PROSITE" id="PS50930">
    <property type="entry name" value="HTH_LYTTR"/>
    <property type="match status" value="1"/>
</dbReference>
<dbReference type="AlphaFoldDB" id="A0A495IVN0"/>
<evidence type="ECO:0000313" key="5">
    <source>
        <dbReference type="Proteomes" id="UP000268007"/>
    </source>
</evidence>
<dbReference type="PANTHER" id="PTHR37299">
    <property type="entry name" value="TRANSCRIPTIONAL REGULATOR-RELATED"/>
    <property type="match status" value="1"/>
</dbReference>
<feature type="modified residue" description="4-aspartylphosphate" evidence="1">
    <location>
        <position position="55"/>
    </location>
</feature>
<dbReference type="Gene3D" id="3.40.50.2300">
    <property type="match status" value="1"/>
</dbReference>
<organism evidence="4 5">
    <name type="scientific">Mucilaginibacter gracilis</name>
    <dbReference type="NCBI Taxonomy" id="423350"/>
    <lineage>
        <taxon>Bacteria</taxon>
        <taxon>Pseudomonadati</taxon>
        <taxon>Bacteroidota</taxon>
        <taxon>Sphingobacteriia</taxon>
        <taxon>Sphingobacteriales</taxon>
        <taxon>Sphingobacteriaceae</taxon>
        <taxon>Mucilaginibacter</taxon>
    </lineage>
</organism>
<evidence type="ECO:0000313" key="4">
    <source>
        <dbReference type="EMBL" id="RKR80533.1"/>
    </source>
</evidence>
<dbReference type="Gene3D" id="2.40.50.1020">
    <property type="entry name" value="LytTr DNA-binding domain"/>
    <property type="match status" value="1"/>
</dbReference>
<protein>
    <submittedName>
        <fullName evidence="4">LytTR family two component transcriptional regulator</fullName>
    </submittedName>
</protein>
<accession>A0A495IVN0</accession>
<name>A0A495IVN0_9SPHI</name>
<reference evidence="4 5" key="1">
    <citation type="submission" date="2018-10" db="EMBL/GenBank/DDBJ databases">
        <title>Genomic Encyclopedia of Archaeal and Bacterial Type Strains, Phase II (KMG-II): from individual species to whole genera.</title>
        <authorList>
            <person name="Goeker M."/>
        </authorList>
    </citation>
    <scope>NUCLEOTIDE SEQUENCE [LARGE SCALE GENOMIC DNA]</scope>
    <source>
        <strain evidence="4 5">DSM 18602</strain>
    </source>
</reference>
<comment type="caution">
    <text evidence="4">The sequence shown here is derived from an EMBL/GenBank/DDBJ whole genome shotgun (WGS) entry which is preliminary data.</text>
</comment>
<dbReference type="Pfam" id="PF04397">
    <property type="entry name" value="LytTR"/>
    <property type="match status" value="1"/>
</dbReference>
<keyword evidence="1" id="KW-0597">Phosphoprotein</keyword>
<evidence type="ECO:0000256" key="1">
    <source>
        <dbReference type="PROSITE-ProRule" id="PRU00169"/>
    </source>
</evidence>
<dbReference type="Pfam" id="PF00072">
    <property type="entry name" value="Response_reg"/>
    <property type="match status" value="1"/>
</dbReference>
<dbReference type="GO" id="GO:0003677">
    <property type="term" value="F:DNA binding"/>
    <property type="evidence" value="ECO:0007669"/>
    <property type="project" value="InterPro"/>
</dbReference>
<dbReference type="SMART" id="SM00850">
    <property type="entry name" value="LytTR"/>
    <property type="match status" value="1"/>
</dbReference>
<dbReference type="SUPFAM" id="SSF52172">
    <property type="entry name" value="CheY-like"/>
    <property type="match status" value="1"/>
</dbReference>
<dbReference type="InterPro" id="IPR001789">
    <property type="entry name" value="Sig_transdc_resp-reg_receiver"/>
</dbReference>
<dbReference type="GO" id="GO:0000156">
    <property type="term" value="F:phosphorelay response regulator activity"/>
    <property type="evidence" value="ECO:0007669"/>
    <property type="project" value="InterPro"/>
</dbReference>
<dbReference type="RefSeq" id="WP_121196308.1">
    <property type="nucleotide sequence ID" value="NZ_RBKU01000001.1"/>
</dbReference>
<dbReference type="EMBL" id="RBKU01000001">
    <property type="protein sequence ID" value="RKR80533.1"/>
    <property type="molecule type" value="Genomic_DNA"/>
</dbReference>
<dbReference type="Proteomes" id="UP000268007">
    <property type="component" value="Unassembled WGS sequence"/>
</dbReference>
<dbReference type="PROSITE" id="PS50110">
    <property type="entry name" value="RESPONSE_REGULATORY"/>
    <property type="match status" value="1"/>
</dbReference>
<evidence type="ECO:0000259" key="3">
    <source>
        <dbReference type="PROSITE" id="PS50930"/>
    </source>
</evidence>
<dbReference type="InterPro" id="IPR046947">
    <property type="entry name" value="LytR-like"/>
</dbReference>
<gene>
    <name evidence="4" type="ORF">BDD43_0654</name>
</gene>
<dbReference type="OrthoDB" id="9787344at2"/>
<proteinExistence type="predicted"/>